<evidence type="ECO:0008006" key="9">
    <source>
        <dbReference type="Google" id="ProtNLM"/>
    </source>
</evidence>
<dbReference type="GO" id="GO:0030435">
    <property type="term" value="P:sporulation resulting in formation of a cellular spore"/>
    <property type="evidence" value="ECO:0007669"/>
    <property type="project" value="UniProtKB-KW"/>
</dbReference>
<reference evidence="7" key="1">
    <citation type="journal article" date="2014" name="Int. J. Syst. Evol. Microbiol.">
        <title>Complete genome sequence of Corynebacterium casei LMG S-19264T (=DSM 44701T), isolated from a smear-ripened cheese.</title>
        <authorList>
            <consortium name="US DOE Joint Genome Institute (JGI-PGF)"/>
            <person name="Walter F."/>
            <person name="Albersmeier A."/>
            <person name="Kalinowski J."/>
            <person name="Ruckert C."/>
        </authorList>
    </citation>
    <scope>NUCLEOTIDE SEQUENCE</scope>
    <source>
        <strain evidence="7">JCM 5016</strain>
    </source>
</reference>
<evidence type="ECO:0000313" key="8">
    <source>
        <dbReference type="Proteomes" id="UP000623010"/>
    </source>
</evidence>
<keyword evidence="5" id="KW-0717">Septation</keyword>
<dbReference type="Proteomes" id="UP000623010">
    <property type="component" value="Unassembled WGS sequence"/>
</dbReference>
<evidence type="ECO:0000256" key="6">
    <source>
        <dbReference type="ARBA" id="ARBA00023306"/>
    </source>
</evidence>
<dbReference type="RefSeq" id="WP_229880190.1">
    <property type="nucleotide sequence ID" value="NZ_BMWH01000049.1"/>
</dbReference>
<keyword evidence="8" id="KW-1185">Reference proteome</keyword>
<gene>
    <name evidence="7" type="ORF">GCM10010389_65000</name>
</gene>
<evidence type="ECO:0000256" key="5">
    <source>
        <dbReference type="ARBA" id="ARBA00023210"/>
    </source>
</evidence>
<accession>A0A918RYW4</accession>
<reference evidence="7" key="2">
    <citation type="submission" date="2020-09" db="EMBL/GenBank/DDBJ databases">
        <authorList>
            <person name="Sun Q."/>
            <person name="Ohkuma M."/>
        </authorList>
    </citation>
    <scope>NUCLEOTIDE SEQUENCE</scope>
    <source>
        <strain evidence="7">JCM 5016</strain>
    </source>
</reference>
<keyword evidence="4" id="KW-0749">Sporulation</keyword>
<proteinExistence type="inferred from homology"/>
<sequence length="144" mass="15792">MSAVVSDTLFMRLETSAATGTPAGAPVLARLRYEASDPYAVTVAFCQDGTVPAEWRFDREMLVEGLRRPLGEGRVRFRPRWSGHRHELCITLLGSEDEDAGRRAVITAWAPPLMAFLNRTFAAVPGGEERTGLDSFLARVLAEG</sequence>
<comment type="similarity">
    <text evidence="2">Belongs to the SsgA family.</text>
</comment>
<evidence type="ECO:0000256" key="4">
    <source>
        <dbReference type="ARBA" id="ARBA00022969"/>
    </source>
</evidence>
<dbReference type="Gene3D" id="2.30.31.20">
    <property type="entry name" value="Sporulation-specific cell division protein SsgB"/>
    <property type="match status" value="1"/>
</dbReference>
<dbReference type="InterPro" id="IPR006776">
    <property type="entry name" value="SsgB"/>
</dbReference>
<name>A0A918RYW4_9ACTN</name>
<evidence type="ECO:0000256" key="3">
    <source>
        <dbReference type="ARBA" id="ARBA00022618"/>
    </source>
</evidence>
<keyword evidence="3" id="KW-0132">Cell division</keyword>
<protein>
    <recommendedName>
        <fullName evidence="9">SsgA family sporulation/cell division regulator</fullName>
    </recommendedName>
</protein>
<organism evidence="7 8">
    <name type="scientific">Streptomyces echinoruber</name>
    <dbReference type="NCBI Taxonomy" id="68898"/>
    <lineage>
        <taxon>Bacteria</taxon>
        <taxon>Bacillati</taxon>
        <taxon>Actinomycetota</taxon>
        <taxon>Actinomycetes</taxon>
        <taxon>Kitasatosporales</taxon>
        <taxon>Streptomycetaceae</taxon>
        <taxon>Streptomyces</taxon>
    </lineage>
</organism>
<dbReference type="GO" id="GO:0000917">
    <property type="term" value="P:division septum assembly"/>
    <property type="evidence" value="ECO:0007669"/>
    <property type="project" value="UniProtKB-KW"/>
</dbReference>
<comment type="caution">
    <text evidence="7">The sequence shown here is derived from an EMBL/GenBank/DDBJ whole genome shotgun (WGS) entry which is preliminary data.</text>
</comment>
<evidence type="ECO:0000313" key="7">
    <source>
        <dbReference type="EMBL" id="GHA17770.1"/>
    </source>
</evidence>
<dbReference type="InterPro" id="IPR038658">
    <property type="entry name" value="SsgB_sf"/>
</dbReference>
<dbReference type="EMBL" id="BMWH01000049">
    <property type="protein sequence ID" value="GHA17770.1"/>
    <property type="molecule type" value="Genomic_DNA"/>
</dbReference>
<comment type="subcellular location">
    <subcellularLocation>
        <location evidence="1">Cell septum</location>
    </subcellularLocation>
</comment>
<evidence type="ECO:0000256" key="1">
    <source>
        <dbReference type="ARBA" id="ARBA00004431"/>
    </source>
</evidence>
<keyword evidence="6" id="KW-0131">Cell cycle</keyword>
<evidence type="ECO:0000256" key="2">
    <source>
        <dbReference type="ARBA" id="ARBA00009323"/>
    </source>
</evidence>
<dbReference type="AlphaFoldDB" id="A0A918RYW4"/>
<dbReference type="GO" id="GO:0030428">
    <property type="term" value="C:cell septum"/>
    <property type="evidence" value="ECO:0007669"/>
    <property type="project" value="UniProtKB-SubCell"/>
</dbReference>
<dbReference type="Pfam" id="PF04686">
    <property type="entry name" value="SsgA"/>
    <property type="match status" value="1"/>
</dbReference>